<gene>
    <name evidence="7" type="ORF">SAMN05421828_10753</name>
</gene>
<keyword evidence="7" id="KW-0813">Transport</keyword>
<name>A0A8G2FG79_ACIRU</name>
<dbReference type="GO" id="GO:0022857">
    <property type="term" value="F:transmembrane transporter activity"/>
    <property type="evidence" value="ECO:0007669"/>
    <property type="project" value="InterPro"/>
</dbReference>
<feature type="transmembrane region" description="Helical" evidence="5">
    <location>
        <begin position="80"/>
        <end position="98"/>
    </location>
</feature>
<feature type="transmembrane region" description="Helical" evidence="5">
    <location>
        <begin position="377"/>
        <end position="396"/>
    </location>
</feature>
<dbReference type="InterPro" id="IPR020846">
    <property type="entry name" value="MFS_dom"/>
</dbReference>
<feature type="transmembrane region" description="Helical" evidence="5">
    <location>
        <begin position="338"/>
        <end position="356"/>
    </location>
</feature>
<feature type="transmembrane region" description="Helical" evidence="5">
    <location>
        <begin position="402"/>
        <end position="422"/>
    </location>
</feature>
<keyword evidence="4 5" id="KW-0472">Membrane</keyword>
<keyword evidence="3 5" id="KW-1133">Transmembrane helix</keyword>
<comment type="subcellular location">
    <subcellularLocation>
        <location evidence="1">Membrane</location>
        <topology evidence="1">Multi-pass membrane protein</topology>
    </subcellularLocation>
</comment>
<dbReference type="Pfam" id="PF00083">
    <property type="entry name" value="Sugar_tr"/>
    <property type="match status" value="1"/>
</dbReference>
<proteinExistence type="predicted"/>
<evidence type="ECO:0000256" key="3">
    <source>
        <dbReference type="ARBA" id="ARBA00022989"/>
    </source>
</evidence>
<evidence type="ECO:0000256" key="4">
    <source>
        <dbReference type="ARBA" id="ARBA00023136"/>
    </source>
</evidence>
<evidence type="ECO:0000256" key="5">
    <source>
        <dbReference type="SAM" id="Phobius"/>
    </source>
</evidence>
<feature type="transmembrane region" description="Helical" evidence="5">
    <location>
        <begin position="284"/>
        <end position="301"/>
    </location>
</feature>
<keyword evidence="7" id="KW-0762">Sugar transport</keyword>
<evidence type="ECO:0000313" key="7">
    <source>
        <dbReference type="EMBL" id="SIQ63064.1"/>
    </source>
</evidence>
<feature type="domain" description="Major facilitator superfamily (MFS) profile" evidence="6">
    <location>
        <begin position="1"/>
        <end position="427"/>
    </location>
</feature>
<dbReference type="InterPro" id="IPR005829">
    <property type="entry name" value="Sugar_transporter_CS"/>
</dbReference>
<feature type="transmembrane region" description="Helical" evidence="5">
    <location>
        <begin position="257"/>
        <end position="278"/>
    </location>
</feature>
<comment type="caution">
    <text evidence="7">The sequence shown here is derived from an EMBL/GenBank/DDBJ whole genome shotgun (WGS) entry which is preliminary data.</text>
</comment>
<keyword evidence="8" id="KW-1185">Reference proteome</keyword>
<feature type="transmembrane region" description="Helical" evidence="5">
    <location>
        <begin position="20"/>
        <end position="44"/>
    </location>
</feature>
<dbReference type="GO" id="GO:0016020">
    <property type="term" value="C:membrane"/>
    <property type="evidence" value="ECO:0007669"/>
    <property type="project" value="UniProtKB-SubCell"/>
</dbReference>
<evidence type="ECO:0000256" key="2">
    <source>
        <dbReference type="ARBA" id="ARBA00022692"/>
    </source>
</evidence>
<dbReference type="EMBL" id="FTNE01000007">
    <property type="protein sequence ID" value="SIQ63064.1"/>
    <property type="molecule type" value="Genomic_DNA"/>
</dbReference>
<feature type="transmembrane region" description="Helical" evidence="5">
    <location>
        <begin position="171"/>
        <end position="187"/>
    </location>
</feature>
<protein>
    <submittedName>
        <fullName evidence="7">Sugar transporter</fullName>
    </submittedName>
</protein>
<keyword evidence="2 5" id="KW-0812">Transmembrane</keyword>
<dbReference type="PROSITE" id="PS50850">
    <property type="entry name" value="MFS"/>
    <property type="match status" value="1"/>
</dbReference>
<feature type="transmembrane region" description="Helical" evidence="5">
    <location>
        <begin position="313"/>
        <end position="332"/>
    </location>
</feature>
<dbReference type="RefSeq" id="WP_029310970.1">
    <property type="nucleotide sequence ID" value="NZ_FTNE01000007.1"/>
</dbReference>
<dbReference type="InterPro" id="IPR036259">
    <property type="entry name" value="MFS_trans_sf"/>
</dbReference>
<dbReference type="Proteomes" id="UP000186308">
    <property type="component" value="Unassembled WGS sequence"/>
</dbReference>
<dbReference type="Gene3D" id="1.20.1250.20">
    <property type="entry name" value="MFS general substrate transporter like domains"/>
    <property type="match status" value="1"/>
</dbReference>
<feature type="transmembrane region" description="Helical" evidence="5">
    <location>
        <begin position="139"/>
        <end position="159"/>
    </location>
</feature>
<feature type="transmembrane region" description="Helical" evidence="5">
    <location>
        <begin position="50"/>
        <end position="68"/>
    </location>
</feature>
<dbReference type="InterPro" id="IPR005828">
    <property type="entry name" value="MFS_sugar_transport-like"/>
</dbReference>
<evidence type="ECO:0000259" key="6">
    <source>
        <dbReference type="PROSITE" id="PS50850"/>
    </source>
</evidence>
<dbReference type="PROSITE" id="PS00216">
    <property type="entry name" value="SUGAR_TRANSPORT_1"/>
    <property type="match status" value="1"/>
</dbReference>
<feature type="transmembrane region" description="Helical" evidence="5">
    <location>
        <begin position="104"/>
        <end position="127"/>
    </location>
</feature>
<evidence type="ECO:0000256" key="1">
    <source>
        <dbReference type="ARBA" id="ARBA00004141"/>
    </source>
</evidence>
<accession>A0A8G2FG79</accession>
<dbReference type="SUPFAM" id="SSF103473">
    <property type="entry name" value="MFS general substrate transporter"/>
    <property type="match status" value="1"/>
</dbReference>
<evidence type="ECO:0000313" key="8">
    <source>
        <dbReference type="Proteomes" id="UP000186308"/>
    </source>
</evidence>
<reference evidence="7 8" key="1">
    <citation type="submission" date="2017-01" db="EMBL/GenBank/DDBJ databases">
        <authorList>
            <person name="Varghese N."/>
            <person name="Submissions S."/>
        </authorList>
    </citation>
    <scope>NUCLEOTIDE SEQUENCE [LARGE SCALE GENOMIC DNA]</scope>
    <source>
        <strain evidence="7 8">ATCC 35905</strain>
    </source>
</reference>
<dbReference type="AlphaFoldDB" id="A0A8G2FG79"/>
<dbReference type="PANTHER" id="PTHR24064">
    <property type="entry name" value="SOLUTE CARRIER FAMILY 22 MEMBER"/>
    <property type="match status" value="1"/>
</dbReference>
<sequence length="444" mass="47564">MTAHPADRRITWCPTDSWNFLSFAIGMLAEAYAFGVASVATGWVSIPKSLLSLLLAWAPIWLIIGIAISGPLSDRLGRKLMFYVTMALYGVGALGLAFSQGYGLILLFLAIMLLASGGEMNTILIASHELMPPRHRGKATMAAVSFVSIGGLVLAVAAFSSSYGSVPVQRAVVGGVGFVIVAVLFYVRGRTPESLRWLYGIDPARALREAEHFYPDQAAARIGAIEAELRTSTTATSSWRQVMGLTRMGLKLACSTMMSFGNAAGYGMITYVVGPYFFKNLTDQILLAAGLAAVISGAIFLSGDRFSRRRTLLLGYVACAGISLIIVLTRGWWHSDALRFLALVFVLNFFINIAYITEDTFKAEIWPTAVRGSMTALVRFISIGCYVVTIFVTQNLTIGEYLGFNLAVWLVGLAGAALWSAFGIETGGGAALGIASGETIADHS</sequence>
<organism evidence="7 8">
    <name type="scientific">Acidiphilium rubrum</name>
    <dbReference type="NCBI Taxonomy" id="526"/>
    <lineage>
        <taxon>Bacteria</taxon>
        <taxon>Pseudomonadati</taxon>
        <taxon>Pseudomonadota</taxon>
        <taxon>Alphaproteobacteria</taxon>
        <taxon>Acetobacterales</taxon>
        <taxon>Acidocellaceae</taxon>
        <taxon>Acidiphilium</taxon>
    </lineage>
</organism>